<dbReference type="InterPro" id="IPR036930">
    <property type="entry name" value="WGR_dom_sf"/>
</dbReference>
<comment type="subcellular location">
    <subcellularLocation>
        <location evidence="1">Nucleus</location>
    </subcellularLocation>
</comment>
<gene>
    <name evidence="15" type="ORF">TREES_T100010281</name>
</gene>
<dbReference type="Pfam" id="PF00644">
    <property type="entry name" value="PARP"/>
    <property type="match status" value="1"/>
</dbReference>
<keyword evidence="8" id="KW-0539">Nucleus</keyword>
<evidence type="ECO:0000256" key="7">
    <source>
        <dbReference type="ARBA" id="ARBA00023204"/>
    </source>
</evidence>
<dbReference type="EC" id="2.4.2.-" evidence="10"/>
<accession>L8Y1X9</accession>
<dbReference type="Pfam" id="PF05406">
    <property type="entry name" value="WGR"/>
    <property type="match status" value="1"/>
</dbReference>
<dbReference type="InterPro" id="IPR036616">
    <property type="entry name" value="Poly(ADP-ribose)pol_reg_dom_sf"/>
</dbReference>
<organism evidence="15 16">
    <name type="scientific">Tupaia chinensis</name>
    <name type="common">Chinese tree shrew</name>
    <name type="synonym">Tupaia belangeri chinensis</name>
    <dbReference type="NCBI Taxonomy" id="246437"/>
    <lineage>
        <taxon>Eukaryota</taxon>
        <taxon>Metazoa</taxon>
        <taxon>Chordata</taxon>
        <taxon>Craniata</taxon>
        <taxon>Vertebrata</taxon>
        <taxon>Euteleostomi</taxon>
        <taxon>Mammalia</taxon>
        <taxon>Eutheria</taxon>
        <taxon>Euarchontoglires</taxon>
        <taxon>Scandentia</taxon>
        <taxon>Tupaiidae</taxon>
        <taxon>Tupaia</taxon>
    </lineage>
</organism>
<dbReference type="eggNOG" id="KOG1037">
    <property type="taxonomic scope" value="Eukaryota"/>
</dbReference>
<keyword evidence="4" id="KW-0548">Nucleotidyltransferase</keyword>
<feature type="region of interest" description="Disordered" evidence="11">
    <location>
        <begin position="292"/>
        <end position="311"/>
    </location>
</feature>
<dbReference type="SUPFAM" id="SSF47587">
    <property type="entry name" value="Domain of poly(ADP-ribose) polymerase"/>
    <property type="match status" value="1"/>
</dbReference>
<evidence type="ECO:0000256" key="4">
    <source>
        <dbReference type="ARBA" id="ARBA00022695"/>
    </source>
</evidence>
<proteinExistence type="inferred from homology"/>
<comment type="similarity">
    <text evidence="9">Belongs to the ARTD/PARP family.</text>
</comment>
<dbReference type="Pfam" id="PF02877">
    <property type="entry name" value="PARP_reg"/>
    <property type="match status" value="1"/>
</dbReference>
<dbReference type="GO" id="GO:0035861">
    <property type="term" value="C:site of double-strand break"/>
    <property type="evidence" value="ECO:0007669"/>
    <property type="project" value="TreeGrafter"/>
</dbReference>
<dbReference type="SUPFAM" id="SSF56399">
    <property type="entry name" value="ADP-ribosylation"/>
    <property type="match status" value="1"/>
</dbReference>
<dbReference type="FunFam" id="2.20.140.10:FF:000001">
    <property type="entry name" value="Poly [ADP-ribose] polymerase"/>
    <property type="match status" value="1"/>
</dbReference>
<dbReference type="GO" id="GO:0070212">
    <property type="term" value="P:protein poly-ADP-ribosylation"/>
    <property type="evidence" value="ECO:0007669"/>
    <property type="project" value="TreeGrafter"/>
</dbReference>
<dbReference type="SMART" id="SM00773">
    <property type="entry name" value="WGR"/>
    <property type="match status" value="1"/>
</dbReference>
<dbReference type="GO" id="GO:0005730">
    <property type="term" value="C:nucleolus"/>
    <property type="evidence" value="ECO:0007669"/>
    <property type="project" value="TreeGrafter"/>
</dbReference>
<reference evidence="16" key="1">
    <citation type="submission" date="2012-07" db="EMBL/GenBank/DDBJ databases">
        <title>Genome of the Chinese tree shrew, a rising model animal genetically related to primates.</title>
        <authorList>
            <person name="Zhang G."/>
            <person name="Fan Y."/>
            <person name="Yao Y."/>
            <person name="Huang Z."/>
        </authorList>
    </citation>
    <scope>NUCLEOTIDE SEQUENCE [LARGE SCALE GENOMIC DNA]</scope>
</reference>
<dbReference type="PROSITE" id="PS51059">
    <property type="entry name" value="PARP_CATALYTIC"/>
    <property type="match status" value="1"/>
</dbReference>
<feature type="region of interest" description="Disordered" evidence="11">
    <location>
        <begin position="1"/>
        <end position="31"/>
    </location>
</feature>
<evidence type="ECO:0000259" key="14">
    <source>
        <dbReference type="PROSITE" id="PS51977"/>
    </source>
</evidence>
<evidence type="ECO:0000256" key="9">
    <source>
        <dbReference type="ARBA" id="ARBA00024347"/>
    </source>
</evidence>
<dbReference type="Gene3D" id="1.20.142.10">
    <property type="entry name" value="Poly(ADP-ribose) polymerase, regulatory domain"/>
    <property type="match status" value="1"/>
</dbReference>
<dbReference type="CDD" id="cd01437">
    <property type="entry name" value="parp_like"/>
    <property type="match status" value="1"/>
</dbReference>
<evidence type="ECO:0000256" key="1">
    <source>
        <dbReference type="ARBA" id="ARBA00004123"/>
    </source>
</evidence>
<evidence type="ECO:0000313" key="16">
    <source>
        <dbReference type="Proteomes" id="UP000011518"/>
    </source>
</evidence>
<evidence type="ECO:0000256" key="6">
    <source>
        <dbReference type="ARBA" id="ARBA00023027"/>
    </source>
</evidence>
<dbReference type="GO" id="GO:1990404">
    <property type="term" value="F:NAD+-protein mono-ADP-ribosyltransferase activity"/>
    <property type="evidence" value="ECO:0007669"/>
    <property type="project" value="TreeGrafter"/>
</dbReference>
<name>L8Y1X9_TUPCH</name>
<dbReference type="FunCoup" id="L8Y1X9">
    <property type="interactions" value="319"/>
</dbReference>
<keyword evidence="3 10" id="KW-0808">Transferase</keyword>
<keyword evidence="7" id="KW-0234">DNA repair</keyword>
<dbReference type="PROSITE" id="PS51977">
    <property type="entry name" value="WGR"/>
    <property type="match status" value="1"/>
</dbReference>
<dbReference type="Gene3D" id="3.90.228.10">
    <property type="match status" value="1"/>
</dbReference>
<feature type="compositionally biased region" description="Basic and acidic residues" evidence="11">
    <location>
        <begin position="350"/>
        <end position="361"/>
    </location>
</feature>
<reference evidence="16" key="2">
    <citation type="journal article" date="2013" name="Nat. Commun.">
        <title>Genome of the Chinese tree shrew.</title>
        <authorList>
            <person name="Fan Y."/>
            <person name="Huang Z.Y."/>
            <person name="Cao C.C."/>
            <person name="Chen C.S."/>
            <person name="Chen Y.X."/>
            <person name="Fan D.D."/>
            <person name="He J."/>
            <person name="Hou H.L."/>
            <person name="Hu L."/>
            <person name="Hu X.T."/>
            <person name="Jiang X.T."/>
            <person name="Lai R."/>
            <person name="Lang Y.S."/>
            <person name="Liang B."/>
            <person name="Liao S.G."/>
            <person name="Mu D."/>
            <person name="Ma Y.Y."/>
            <person name="Niu Y.Y."/>
            <person name="Sun X.Q."/>
            <person name="Xia J.Q."/>
            <person name="Xiao J."/>
            <person name="Xiong Z.Q."/>
            <person name="Xu L."/>
            <person name="Yang L."/>
            <person name="Zhang Y."/>
            <person name="Zhao W."/>
            <person name="Zhao X.D."/>
            <person name="Zheng Y.T."/>
            <person name="Zhou J.M."/>
            <person name="Zhu Y.B."/>
            <person name="Zhang G.J."/>
            <person name="Wang J."/>
            <person name="Yao Y.G."/>
        </authorList>
    </citation>
    <scope>NUCLEOTIDE SEQUENCE [LARGE SCALE GENOMIC DNA]</scope>
</reference>
<dbReference type="InterPro" id="IPR008893">
    <property type="entry name" value="WGR_domain"/>
</dbReference>
<dbReference type="InterPro" id="IPR004102">
    <property type="entry name" value="Poly(ADP-ribose)pol_reg_dom"/>
</dbReference>
<dbReference type="AlphaFoldDB" id="L8Y1X9"/>
<dbReference type="GO" id="GO:0003950">
    <property type="term" value="F:NAD+ poly-ADP-ribosyltransferase activity"/>
    <property type="evidence" value="ECO:0007669"/>
    <property type="project" value="UniProtKB-UniRule"/>
</dbReference>
<evidence type="ECO:0000256" key="8">
    <source>
        <dbReference type="ARBA" id="ARBA00023242"/>
    </source>
</evidence>
<dbReference type="Proteomes" id="UP000011518">
    <property type="component" value="Unassembled WGS sequence"/>
</dbReference>
<dbReference type="SUPFAM" id="SSF142921">
    <property type="entry name" value="WGR domain-like"/>
    <property type="match status" value="1"/>
</dbReference>
<sequence length="614" mass="67795">MAPKRKPSVQTGGPEKKKGRQGAEEEDSFRSTAEALRAAPAEKRIIRVDPACPLSSDPGTQVHEDYDCTLNQTNIGSNNNKFYIIQLLKEGAGFACWNRWGRVGEVGQSKISRFTQLEDARKDFEKKFRDKTKNNWAERDSFVAHPGKYTLIEVQGEDETQEVVMKVDGGPLKAVAKRVRPCSLDAATQNLITNIFSKEMFKNAMTLMNLDVKKMPLGKLSKQQIARGFEALEALEVALKAPTGSSQSLEELSSHFYTVIPHNFGRSRPPPINSPEILQAKKDMLLVRASSGPWAGGPGQGTGGQVAEKAQRHGLPRAGESMAGGGADRQMGSRDGQVDNRWGSGSPVGEQREAEVKRADRPACPSSQVLADIELAQALQVAPEQEEMVQEVPHPLDRDYQLLKCHLQLLDSGAPEYKVVQTYLKQTGCEYRCPVLQHVWKVNREGEGDRFQAHSQLGNRKLLWHGTNVAVVAAILTSGLRIMPHSGGRVGKGIYFASENRKSAAYVTGMSCGAHHIGYMFLSEVALGKEYHITVDEPSLTCPPTGFNSVIARGHTEPDPTHDTELELDGQRVAVPQGQPMCCPEFSSSRFSQSEYLIYQESQCRLRYLLEIRL</sequence>
<dbReference type="CDD" id="cd08002">
    <property type="entry name" value="WGR_PARP3_like"/>
    <property type="match status" value="1"/>
</dbReference>
<evidence type="ECO:0000259" key="12">
    <source>
        <dbReference type="PROSITE" id="PS51059"/>
    </source>
</evidence>
<evidence type="ECO:0000259" key="13">
    <source>
        <dbReference type="PROSITE" id="PS51060"/>
    </source>
</evidence>
<keyword evidence="2 10" id="KW-0328">Glycosyltransferase</keyword>
<evidence type="ECO:0000256" key="11">
    <source>
        <dbReference type="SAM" id="MobiDB-lite"/>
    </source>
</evidence>
<dbReference type="FunFam" id="3.90.228.10:FF:000009">
    <property type="entry name" value="Poly [ADP-ribose] polymerase"/>
    <property type="match status" value="1"/>
</dbReference>
<dbReference type="PANTHER" id="PTHR10459:SF66">
    <property type="entry name" value="PROTEIN MONO-ADP-RIBOSYLTRANSFERASE PARP3"/>
    <property type="match status" value="1"/>
</dbReference>
<dbReference type="InParanoid" id="L8Y1X9"/>
<feature type="domain" description="PARP alpha-helical" evidence="13">
    <location>
        <begin position="181"/>
        <end position="299"/>
    </location>
</feature>
<dbReference type="PROSITE" id="PS51060">
    <property type="entry name" value="PARP_ALPHA_HD"/>
    <property type="match status" value="1"/>
</dbReference>
<feature type="region of interest" description="Disordered" evidence="11">
    <location>
        <begin position="316"/>
        <end position="363"/>
    </location>
</feature>
<evidence type="ECO:0000256" key="5">
    <source>
        <dbReference type="ARBA" id="ARBA00022763"/>
    </source>
</evidence>
<keyword evidence="5" id="KW-0227">DNA damage</keyword>
<dbReference type="PANTHER" id="PTHR10459">
    <property type="entry name" value="DNA LIGASE"/>
    <property type="match status" value="1"/>
</dbReference>
<feature type="domain" description="WGR" evidence="14">
    <location>
        <begin position="59"/>
        <end position="149"/>
    </location>
</feature>
<dbReference type="GO" id="GO:0006302">
    <property type="term" value="P:double-strand break repair"/>
    <property type="evidence" value="ECO:0007669"/>
    <property type="project" value="TreeGrafter"/>
</dbReference>
<dbReference type="EMBL" id="KB367803">
    <property type="protein sequence ID" value="ELV10393.1"/>
    <property type="molecule type" value="Genomic_DNA"/>
</dbReference>
<dbReference type="InterPro" id="IPR050800">
    <property type="entry name" value="ARTD/PARP"/>
</dbReference>
<evidence type="ECO:0000256" key="10">
    <source>
        <dbReference type="RuleBase" id="RU362114"/>
    </source>
</evidence>
<keyword evidence="16" id="KW-1185">Reference proteome</keyword>
<feature type="domain" description="PARP catalytic" evidence="12">
    <location>
        <begin position="394"/>
        <end position="614"/>
    </location>
</feature>
<evidence type="ECO:0000313" key="15">
    <source>
        <dbReference type="EMBL" id="ELV10393.1"/>
    </source>
</evidence>
<feature type="compositionally biased region" description="Gly residues" evidence="11">
    <location>
        <begin position="294"/>
        <end position="304"/>
    </location>
</feature>
<dbReference type="GO" id="GO:0016779">
    <property type="term" value="F:nucleotidyltransferase activity"/>
    <property type="evidence" value="ECO:0007669"/>
    <property type="project" value="UniProtKB-KW"/>
</dbReference>
<dbReference type="STRING" id="246437.L8Y1X9"/>
<dbReference type="InterPro" id="IPR012317">
    <property type="entry name" value="Poly(ADP-ribose)pol_cat_dom"/>
</dbReference>
<protein>
    <recommendedName>
        <fullName evidence="10">Poly [ADP-ribose] polymerase</fullName>
        <shortName evidence="10">PARP</shortName>
        <ecNumber evidence="10">2.4.2.-</ecNumber>
    </recommendedName>
</protein>
<dbReference type="Gene3D" id="2.20.140.10">
    <property type="entry name" value="WGR domain"/>
    <property type="match status" value="1"/>
</dbReference>
<evidence type="ECO:0000256" key="2">
    <source>
        <dbReference type="ARBA" id="ARBA00022676"/>
    </source>
</evidence>
<evidence type="ECO:0000256" key="3">
    <source>
        <dbReference type="ARBA" id="ARBA00022679"/>
    </source>
</evidence>
<keyword evidence="6 10" id="KW-0520">NAD</keyword>